<evidence type="ECO:0000313" key="1">
    <source>
        <dbReference type="EMBL" id="RUT34686.1"/>
    </source>
</evidence>
<evidence type="ECO:0000313" key="2">
    <source>
        <dbReference type="Proteomes" id="UP000281547"/>
    </source>
</evidence>
<dbReference type="EMBL" id="RZNJ01000001">
    <property type="protein sequence ID" value="RUT34686.1"/>
    <property type="molecule type" value="Genomic_DNA"/>
</dbReference>
<dbReference type="Proteomes" id="UP000281547">
    <property type="component" value="Unassembled WGS sequence"/>
</dbReference>
<dbReference type="Pfam" id="PF09523">
    <property type="entry name" value="DUF2390"/>
    <property type="match status" value="1"/>
</dbReference>
<sequence>MQSRAATWQRQSMRSSITCARWRAERSPGWRPIWRVDAMTEAPPQGAFWAYSLGFYDDADTQKACLAVQGEAGADVNLVLYMLFRASRGEVLSSEAVAALDAAIAPWREETIVPLRELRTRLKPLGYRPDKAGQERLRAVIKKAELDAEKLEQFALEAEAPPADRTGDPMEAASANLDAYAVRLARPLPEPARERLLARFIARL</sequence>
<name>A0A433XKS9_9HYPH</name>
<accession>A0A433XKS9</accession>
<proteinExistence type="predicted"/>
<dbReference type="InterPro" id="IPR012659">
    <property type="entry name" value="CHP02444"/>
</dbReference>
<comment type="caution">
    <text evidence="1">The sequence shown here is derived from an EMBL/GenBank/DDBJ whole genome shotgun (WGS) entry which is preliminary data.</text>
</comment>
<keyword evidence="2" id="KW-1185">Reference proteome</keyword>
<dbReference type="AlphaFoldDB" id="A0A433XKS9"/>
<organism evidence="1 2">
    <name type="scientific">Arsenicitalea aurantiaca</name>
    <dbReference type="NCBI Taxonomy" id="1783274"/>
    <lineage>
        <taxon>Bacteria</taxon>
        <taxon>Pseudomonadati</taxon>
        <taxon>Pseudomonadota</taxon>
        <taxon>Alphaproteobacteria</taxon>
        <taxon>Hyphomicrobiales</taxon>
        <taxon>Devosiaceae</taxon>
        <taxon>Arsenicitalea</taxon>
    </lineage>
</organism>
<dbReference type="NCBIfam" id="TIGR02444">
    <property type="entry name" value="TIGR02444 family protein"/>
    <property type="match status" value="1"/>
</dbReference>
<protein>
    <submittedName>
        <fullName evidence="1">TIGR02444 family protein</fullName>
    </submittedName>
</protein>
<gene>
    <name evidence="1" type="ORF">EMQ25_01615</name>
</gene>
<reference evidence="1 2" key="1">
    <citation type="journal article" date="2016" name="Int. J. Syst. Evol. Microbiol.">
        <title>Arsenicitalea aurantiaca gen. nov., sp. nov., a new member of the family Hyphomicrobiaceae, isolated from high-arsenic sediment.</title>
        <authorList>
            <person name="Mu Y."/>
            <person name="Zhou L."/>
            <person name="Zeng X.C."/>
            <person name="Liu L."/>
            <person name="Pan Y."/>
            <person name="Chen X."/>
            <person name="Wang J."/>
            <person name="Li S."/>
            <person name="Li W.J."/>
            <person name="Wang Y."/>
        </authorList>
    </citation>
    <scope>NUCLEOTIDE SEQUENCE [LARGE SCALE GENOMIC DNA]</scope>
    <source>
        <strain evidence="1 2">42-50</strain>
    </source>
</reference>